<dbReference type="EMBL" id="PDEV01000004">
    <property type="protein sequence ID" value="PEN15780.1"/>
    <property type="molecule type" value="Genomic_DNA"/>
</dbReference>
<evidence type="ECO:0000313" key="2">
    <source>
        <dbReference type="Proteomes" id="UP000219947"/>
    </source>
</evidence>
<sequence length="61" mass="6747">MFCLELMYLDGGSARADNLRQDVGLLIGSPGLQIICRFERPSAERRSQPDIANVHSGKVIM</sequence>
<gene>
    <name evidence="1" type="ORF">CRM92_09265</name>
</gene>
<organism evidence="1 2">
    <name type="scientific">Rothia dentocariosa</name>
    <dbReference type="NCBI Taxonomy" id="2047"/>
    <lineage>
        <taxon>Bacteria</taxon>
        <taxon>Bacillati</taxon>
        <taxon>Actinomycetota</taxon>
        <taxon>Actinomycetes</taxon>
        <taxon>Micrococcales</taxon>
        <taxon>Micrococcaceae</taxon>
        <taxon>Rothia</taxon>
    </lineage>
</organism>
<dbReference type="Proteomes" id="UP000219947">
    <property type="component" value="Unassembled WGS sequence"/>
</dbReference>
<keyword evidence="2" id="KW-1185">Reference proteome</keyword>
<dbReference type="AlphaFoldDB" id="A0A2A8D4I0"/>
<protein>
    <submittedName>
        <fullName evidence="1">Uncharacterized protein</fullName>
    </submittedName>
</protein>
<comment type="caution">
    <text evidence="1">The sequence shown here is derived from an EMBL/GenBank/DDBJ whole genome shotgun (WGS) entry which is preliminary data.</text>
</comment>
<proteinExistence type="predicted"/>
<accession>A0A2A8D4I0</accession>
<evidence type="ECO:0000313" key="1">
    <source>
        <dbReference type="EMBL" id="PEN15780.1"/>
    </source>
</evidence>
<reference evidence="1" key="1">
    <citation type="submission" date="2017-10" db="EMBL/GenBank/DDBJ databases">
        <title>Kefir isolates.</title>
        <authorList>
            <person name="Kim Y."/>
            <person name="Blasche S."/>
        </authorList>
    </citation>
    <scope>NUCLEOTIDE SEQUENCE [LARGE SCALE GENOMIC DNA]</scope>
    <source>
        <strain evidence="1">OG2-2</strain>
    </source>
</reference>
<name>A0A2A8D4I0_9MICC</name>